<dbReference type="PANTHER" id="PTHR13603:SF1">
    <property type="entry name" value="TRANSMEMBRANE PROTEIN 186"/>
    <property type="match status" value="1"/>
</dbReference>
<keyword evidence="6 10" id="KW-1133">Transmembrane helix</keyword>
<evidence type="ECO:0000256" key="5">
    <source>
        <dbReference type="ARBA" id="ARBA00022792"/>
    </source>
</evidence>
<dbReference type="EMBL" id="FO082278">
    <property type="protein sequence ID" value="CCO14114.1"/>
    <property type="molecule type" value="Genomic_DNA"/>
</dbReference>
<dbReference type="AlphaFoldDB" id="K8E942"/>
<evidence type="ECO:0000313" key="12">
    <source>
        <dbReference type="Proteomes" id="UP000198341"/>
    </source>
</evidence>
<gene>
    <name evidence="11" type="ORF">Bathy01g00680</name>
</gene>
<feature type="compositionally biased region" description="Low complexity" evidence="9">
    <location>
        <begin position="148"/>
        <end position="168"/>
    </location>
</feature>
<evidence type="ECO:0000256" key="8">
    <source>
        <dbReference type="ARBA" id="ARBA00023136"/>
    </source>
</evidence>
<evidence type="ECO:0000256" key="6">
    <source>
        <dbReference type="ARBA" id="ARBA00022989"/>
    </source>
</evidence>
<dbReference type="GeneID" id="19017804"/>
<feature type="region of interest" description="Disordered" evidence="9">
    <location>
        <begin position="148"/>
        <end position="171"/>
    </location>
</feature>
<sequence length="257" mass="28382">MQTLYALAARRSRDLNRVYRPINNTSTTTRQNPLFISSSSSFPSRERDDIKTPTPTGKVRLLYKGPNVKLFRAIVRFKLLQVFSIGAVSTPLLLVFGGGDGGNIENVTATTQMVFASASAFGAIGCSFALQEFANRYVGELALLSSHSNSSSNTNNNDDNNTNSNSTSGDAEKKLRISSMDFWGNRIETVVKYPEAVKAPLRNVPESSYGEVAEATFLPLDVYLDEEKREKKQFMVSLRHGKLIDKKKLLDVLSGKN</sequence>
<dbReference type="GO" id="GO:0005743">
    <property type="term" value="C:mitochondrial inner membrane"/>
    <property type="evidence" value="ECO:0007669"/>
    <property type="project" value="UniProtKB-SubCell"/>
</dbReference>
<keyword evidence="7" id="KW-0496">Mitochondrion</keyword>
<evidence type="ECO:0000256" key="3">
    <source>
        <dbReference type="ARBA" id="ARBA00014604"/>
    </source>
</evidence>
<evidence type="ECO:0000256" key="9">
    <source>
        <dbReference type="SAM" id="MobiDB-lite"/>
    </source>
</evidence>
<protein>
    <recommendedName>
        <fullName evidence="3">Transmembrane protein 186</fullName>
    </recommendedName>
</protein>
<accession>K8E942</accession>
<reference evidence="11 12" key="1">
    <citation type="submission" date="2011-10" db="EMBL/GenBank/DDBJ databases">
        <authorList>
            <person name="Genoscope - CEA"/>
        </authorList>
    </citation>
    <scope>NUCLEOTIDE SEQUENCE [LARGE SCALE GENOMIC DNA]</scope>
    <source>
        <strain evidence="11 12">RCC 1105</strain>
    </source>
</reference>
<dbReference type="eggNOG" id="ENOG502S595">
    <property type="taxonomic scope" value="Eukaryota"/>
</dbReference>
<proteinExistence type="inferred from homology"/>
<dbReference type="InterPro" id="IPR026571">
    <property type="entry name" value="Tmem186"/>
</dbReference>
<evidence type="ECO:0000313" key="11">
    <source>
        <dbReference type="EMBL" id="CCO14114.1"/>
    </source>
</evidence>
<feature type="transmembrane region" description="Helical" evidence="10">
    <location>
        <begin position="79"/>
        <end position="97"/>
    </location>
</feature>
<evidence type="ECO:0000256" key="7">
    <source>
        <dbReference type="ARBA" id="ARBA00023128"/>
    </source>
</evidence>
<dbReference type="OrthoDB" id="6147888at2759"/>
<keyword evidence="5" id="KW-0999">Mitochondrion inner membrane</keyword>
<dbReference type="Proteomes" id="UP000198341">
    <property type="component" value="Chromosome 1"/>
</dbReference>
<evidence type="ECO:0000256" key="10">
    <source>
        <dbReference type="SAM" id="Phobius"/>
    </source>
</evidence>
<feature type="transmembrane region" description="Helical" evidence="10">
    <location>
        <begin position="109"/>
        <end position="130"/>
    </location>
</feature>
<dbReference type="KEGG" id="bpg:Bathy01g00680"/>
<comment type="similarity">
    <text evidence="2">Belongs to the TMEM186 family.</text>
</comment>
<keyword evidence="8 10" id="KW-0472">Membrane</keyword>
<dbReference type="RefSeq" id="XP_007515235.1">
    <property type="nucleotide sequence ID" value="XM_007515173.1"/>
</dbReference>
<dbReference type="PANTHER" id="PTHR13603">
    <property type="entry name" value="TRANSMEMBRANE PROTEIN 186"/>
    <property type="match status" value="1"/>
</dbReference>
<dbReference type="STRING" id="41875.K8E942"/>
<keyword evidence="12" id="KW-1185">Reference proteome</keyword>
<evidence type="ECO:0000256" key="4">
    <source>
        <dbReference type="ARBA" id="ARBA00022692"/>
    </source>
</evidence>
<comment type="subcellular location">
    <subcellularLocation>
        <location evidence="1">Mitochondrion inner membrane</location>
        <topology evidence="1">Multi-pass membrane protein</topology>
    </subcellularLocation>
</comment>
<keyword evidence="4 10" id="KW-0812">Transmembrane</keyword>
<organism evidence="11 12">
    <name type="scientific">Bathycoccus prasinos</name>
    <dbReference type="NCBI Taxonomy" id="41875"/>
    <lineage>
        <taxon>Eukaryota</taxon>
        <taxon>Viridiplantae</taxon>
        <taxon>Chlorophyta</taxon>
        <taxon>Mamiellophyceae</taxon>
        <taxon>Mamiellales</taxon>
        <taxon>Bathycoccaceae</taxon>
        <taxon>Bathycoccus</taxon>
    </lineage>
</organism>
<evidence type="ECO:0000256" key="1">
    <source>
        <dbReference type="ARBA" id="ARBA00004448"/>
    </source>
</evidence>
<name>K8E942_9CHLO</name>
<evidence type="ECO:0000256" key="2">
    <source>
        <dbReference type="ARBA" id="ARBA00007020"/>
    </source>
</evidence>